<reference evidence="6" key="1">
    <citation type="journal article" date="2023" name="Commun. Biol.">
        <title>Genome analysis of Parmales, the sister group of diatoms, reveals the evolutionary specialization of diatoms from phago-mixotrophs to photoautotrophs.</title>
        <authorList>
            <person name="Ban H."/>
            <person name="Sato S."/>
            <person name="Yoshikawa S."/>
            <person name="Yamada K."/>
            <person name="Nakamura Y."/>
            <person name="Ichinomiya M."/>
            <person name="Sato N."/>
            <person name="Blanc-Mathieu R."/>
            <person name="Endo H."/>
            <person name="Kuwata A."/>
            <person name="Ogata H."/>
        </authorList>
    </citation>
    <scope>NUCLEOTIDE SEQUENCE [LARGE SCALE GENOMIC DNA]</scope>
    <source>
        <strain evidence="6">NIES 3699</strain>
    </source>
</reference>
<protein>
    <submittedName>
        <fullName evidence="5">Uncharacterized protein</fullName>
    </submittedName>
</protein>
<dbReference type="EMBL" id="BRXX01000092">
    <property type="protein sequence ID" value="GMH89290.1"/>
    <property type="molecule type" value="Genomic_DNA"/>
</dbReference>
<dbReference type="Proteomes" id="UP001165160">
    <property type="component" value="Unassembled WGS sequence"/>
</dbReference>
<evidence type="ECO:0000313" key="6">
    <source>
        <dbReference type="Proteomes" id="UP001165160"/>
    </source>
</evidence>
<proteinExistence type="inferred from homology"/>
<dbReference type="AlphaFoldDB" id="A0A9W7BN86"/>
<evidence type="ECO:0000256" key="2">
    <source>
        <dbReference type="SAM" id="MobiDB-lite"/>
    </source>
</evidence>
<dbReference type="PANTHER" id="PTHR15668:SF4">
    <property type="entry name" value="COILED-COIL DOMAIN-CONTAINING PROTEIN 22"/>
    <property type="match status" value="1"/>
</dbReference>
<name>A0A9W7BN86_9STRA</name>
<organism evidence="5 6">
    <name type="scientific">Triparma verrucosa</name>
    <dbReference type="NCBI Taxonomy" id="1606542"/>
    <lineage>
        <taxon>Eukaryota</taxon>
        <taxon>Sar</taxon>
        <taxon>Stramenopiles</taxon>
        <taxon>Ochrophyta</taxon>
        <taxon>Bolidophyceae</taxon>
        <taxon>Parmales</taxon>
        <taxon>Triparmaceae</taxon>
        <taxon>Triparma</taxon>
    </lineage>
</organism>
<keyword evidence="6" id="KW-1185">Reference proteome</keyword>
<dbReference type="PANTHER" id="PTHR15668">
    <property type="entry name" value="JM1 PROTEIN"/>
    <property type="match status" value="1"/>
</dbReference>
<dbReference type="Pfam" id="PF21674">
    <property type="entry name" value="CCDC22_N"/>
    <property type="match status" value="1"/>
</dbReference>
<feature type="compositionally biased region" description="Basic and acidic residues" evidence="2">
    <location>
        <begin position="303"/>
        <end position="329"/>
    </location>
</feature>
<dbReference type="InterPro" id="IPR008530">
    <property type="entry name" value="CCDC22"/>
</dbReference>
<dbReference type="GO" id="GO:2000060">
    <property type="term" value="P:positive regulation of ubiquitin-dependent protein catabolic process"/>
    <property type="evidence" value="ECO:0007669"/>
    <property type="project" value="TreeGrafter"/>
</dbReference>
<dbReference type="GO" id="GO:0097602">
    <property type="term" value="F:cullin family protein binding"/>
    <property type="evidence" value="ECO:0007669"/>
    <property type="project" value="TreeGrafter"/>
</dbReference>
<evidence type="ECO:0000259" key="4">
    <source>
        <dbReference type="Pfam" id="PF21674"/>
    </source>
</evidence>
<feature type="domain" description="CCDC22 coiled-coil" evidence="3">
    <location>
        <begin position="257"/>
        <end position="599"/>
    </location>
</feature>
<accession>A0A9W7BN86</accession>
<evidence type="ECO:0000256" key="1">
    <source>
        <dbReference type="ARBA" id="ARBA00006438"/>
    </source>
</evidence>
<gene>
    <name evidence="5" type="ORF">TrVE_jg12195</name>
</gene>
<evidence type="ECO:0000313" key="5">
    <source>
        <dbReference type="EMBL" id="GMH89290.1"/>
    </source>
</evidence>
<comment type="caution">
    <text evidence="5">The sequence shown here is derived from an EMBL/GenBank/DDBJ whole genome shotgun (WGS) entry which is preliminary data.</text>
</comment>
<sequence>MEEADTLLLSSFTSHLSSLTSSPPTSLSSLISLNLVYPLTVSILKAADDTFKCDDTLAGGMSKKHRSCTKVAEKIKEQGYHGEVGYNTILYPSTSTSRPVLSFLSRVLQSSSSGEVEDEIVLKEEQINVGVCLEELGIKKSYVEEDNRRVWSVASGSKPGKEFTPRYKLIPPFKSYEWTPSTSLITAIVSLSNRNILKGGEYVTPTVVGTNSRMKAEERREEKIRIMREKREREGLTLPKSILPNLIASSLRGHGPSKTTTFNDMIKKVVEGESKEGGGNKGAFGNKIMYGHETGEVKIGGGEVKEERSEEDVEREKKEREEKEQKERDEMLKKLREDAESIMKQVESNRKDVDNYRSIKGEYDETKEERDAESERLKRELKMKRQMHQMLPDADNNMKKLREIIEQGKKRLQGLEEEWTKHRDPMVERLEAEKKKRDTWEADKARKIQQVRDMRNEIAQMAQEIRAKEALAAQLKKNWESMPKNINRNVYTYRILDIISQIGKQKAEIKRIISDIRTVQKDINRVADTLQRTEAVADETIYQIAKDGKGGKSGDAGVASYRNLTTLREVFEKLIGTVENIGKADNEGREFESKTETLRARVDGQSVEVLRRDLAEVKKENAEMIAKLKAKRG</sequence>
<feature type="region of interest" description="Disordered" evidence="2">
    <location>
        <begin position="295"/>
        <end position="329"/>
    </location>
</feature>
<evidence type="ECO:0000259" key="3">
    <source>
        <dbReference type="Pfam" id="PF05667"/>
    </source>
</evidence>
<dbReference type="InterPro" id="IPR048348">
    <property type="entry name" value="CCDC22_CC"/>
</dbReference>
<feature type="domain" description="CCDC22 N-terminal" evidence="4">
    <location>
        <begin position="1"/>
        <end position="104"/>
    </location>
</feature>
<dbReference type="Pfam" id="PF05667">
    <property type="entry name" value="CCDC22_CC"/>
    <property type="match status" value="1"/>
</dbReference>
<dbReference type="InterPro" id="IPR048349">
    <property type="entry name" value="CCDC22_N"/>
</dbReference>
<comment type="similarity">
    <text evidence="1">Belongs to the CCDC22 family.</text>
</comment>